<proteinExistence type="predicted"/>
<dbReference type="PANTHER" id="PTHR10314">
    <property type="entry name" value="CYSTATHIONINE BETA-SYNTHASE"/>
    <property type="match status" value="1"/>
</dbReference>
<dbReference type="STRING" id="1445577.A0A010QGP1"/>
<name>A0A010QGP1_9PEZI</name>
<dbReference type="EMBL" id="JARH01000573">
    <property type="protein sequence ID" value="EXF79122.1"/>
    <property type="molecule type" value="Genomic_DNA"/>
</dbReference>
<dbReference type="SMART" id="SM00450">
    <property type="entry name" value="RHOD"/>
    <property type="match status" value="1"/>
</dbReference>
<organism evidence="2 3">
    <name type="scientific">Colletotrichum fioriniae PJ7</name>
    <dbReference type="NCBI Taxonomy" id="1445577"/>
    <lineage>
        <taxon>Eukaryota</taxon>
        <taxon>Fungi</taxon>
        <taxon>Dikarya</taxon>
        <taxon>Ascomycota</taxon>
        <taxon>Pezizomycotina</taxon>
        <taxon>Sordariomycetes</taxon>
        <taxon>Hypocreomycetidae</taxon>
        <taxon>Glomerellales</taxon>
        <taxon>Glomerellaceae</taxon>
        <taxon>Colletotrichum</taxon>
        <taxon>Colletotrichum acutatum species complex</taxon>
    </lineage>
</organism>
<dbReference type="Proteomes" id="UP000020467">
    <property type="component" value="Unassembled WGS sequence"/>
</dbReference>
<dbReference type="Gene3D" id="3.40.250.10">
    <property type="entry name" value="Rhodanese-like domain"/>
    <property type="match status" value="1"/>
</dbReference>
<accession>A0A010QGP1</accession>
<dbReference type="PROSITE" id="PS50206">
    <property type="entry name" value="RHODANESE_3"/>
    <property type="match status" value="1"/>
</dbReference>
<reference evidence="2 3" key="1">
    <citation type="submission" date="2014-02" db="EMBL/GenBank/DDBJ databases">
        <title>The genome sequence of Colletotrichum fioriniae PJ7.</title>
        <authorList>
            <person name="Baroncelli R."/>
            <person name="Thon M.R."/>
        </authorList>
    </citation>
    <scope>NUCLEOTIDE SEQUENCE [LARGE SCALE GENOMIC DNA]</scope>
    <source>
        <strain evidence="2 3">PJ7</strain>
    </source>
</reference>
<dbReference type="CDD" id="cd00158">
    <property type="entry name" value="RHOD"/>
    <property type="match status" value="1"/>
</dbReference>
<dbReference type="InterPro" id="IPR050214">
    <property type="entry name" value="Cys_Synth/Cystath_Beta-Synth"/>
</dbReference>
<comment type="caution">
    <text evidence="2">The sequence shown here is derived from an EMBL/GenBank/DDBJ whole genome shotgun (WGS) entry which is preliminary data.</text>
</comment>
<dbReference type="FunFam" id="3.40.50.1100:FF:000058">
    <property type="entry name" value="Cysteine synthase B, putative"/>
    <property type="match status" value="1"/>
</dbReference>
<evidence type="ECO:0000259" key="1">
    <source>
        <dbReference type="PROSITE" id="PS50206"/>
    </source>
</evidence>
<evidence type="ECO:0000313" key="2">
    <source>
        <dbReference type="EMBL" id="EXF79122.1"/>
    </source>
</evidence>
<dbReference type="InterPro" id="IPR001763">
    <property type="entry name" value="Rhodanese-like_dom"/>
</dbReference>
<dbReference type="KEGG" id="cfj:CFIO01_09519"/>
<dbReference type="AlphaFoldDB" id="A0A010QGP1"/>
<gene>
    <name evidence="2" type="ORF">CFIO01_09519</name>
</gene>
<dbReference type="SUPFAM" id="SSF53686">
    <property type="entry name" value="Tryptophan synthase beta subunit-like PLP-dependent enzymes"/>
    <property type="match status" value="1"/>
</dbReference>
<protein>
    <submittedName>
        <fullName evidence="2">Cysteine synthase A</fullName>
    </submittedName>
</protein>
<dbReference type="Pfam" id="PF00581">
    <property type="entry name" value="Rhodanese"/>
    <property type="match status" value="1"/>
</dbReference>
<evidence type="ECO:0000313" key="3">
    <source>
        <dbReference type="Proteomes" id="UP000020467"/>
    </source>
</evidence>
<dbReference type="InterPro" id="IPR001926">
    <property type="entry name" value="TrpB-like_PALP"/>
</dbReference>
<dbReference type="Pfam" id="PF00291">
    <property type="entry name" value="PALP"/>
    <property type="match status" value="1"/>
</dbReference>
<dbReference type="HOGENOM" id="CLU_039949_1_0_1"/>
<dbReference type="InterPro" id="IPR036873">
    <property type="entry name" value="Rhodanese-like_dom_sf"/>
</dbReference>
<dbReference type="OrthoDB" id="10259545at2759"/>
<keyword evidence="3" id="KW-1185">Reference proteome</keyword>
<dbReference type="InterPro" id="IPR036052">
    <property type="entry name" value="TrpB-like_PALP_sf"/>
</dbReference>
<dbReference type="eggNOG" id="KOG1481">
    <property type="taxonomic scope" value="Eukaryota"/>
</dbReference>
<dbReference type="SUPFAM" id="SSF52821">
    <property type="entry name" value="Rhodanese/Cell cycle control phosphatase"/>
    <property type="match status" value="1"/>
</dbReference>
<dbReference type="Gene3D" id="3.40.50.1100">
    <property type="match status" value="2"/>
</dbReference>
<sequence length="554" mass="61793">MQSRNNLNVYKGPDSVKDYFNPDRAPPLPLVELPNSLNPYRQDGVRIYAKMMTMHPANNVKSMPALNLLEHGVAPDKTKTVVEYSSGSTVISMALMSRVLYDLGDVHAFLSNKTTAAKLKLMQFFGLNVTLFGGPSQPEPNDERGGIRAAYRWAQESESVVNPDQYNNDLNWQSHMRWTGPQILEQLPEISLICAGMGTSGITSHLPELSVFFDFTTLKRWRTGTMSGLGSFFKDKSLSVFRLGVCTAAGDRVPGPRSLALLAPVNFPWKSAVDHIEEVASHPSYSLSLDLCRNGIVCGPSSGFNLQGLYQFIEKRKKEGTLSELAGEDGLIHCVTLCCDLPYQYMDEYFAKLEAEQFPPIRNSELSDVDLYRYDSAWEKDPLVALNDFYRLDKVLTRDLLFFLSKRRSDERQGWERIIAPSPDTIVVDLRQPEDFEQFSLPGSVNFPLIQSDTPSPFSDPKVLASLWRELEAKLSSENEDICSQLRNKLSLIICYDGDSARVATSVLRAKGYAADSMNGGIRAMRKVALQLEDPCGKPNFPAHHGQSVGSVSH</sequence>
<feature type="domain" description="Rhodanese" evidence="1">
    <location>
        <begin position="421"/>
        <end position="534"/>
    </location>
</feature>